<dbReference type="InParanoid" id="K3YP43"/>
<name>K3YP43_SETIT</name>
<proteinExistence type="predicted"/>
<reference evidence="2" key="1">
    <citation type="journal article" date="2012" name="Nat. Biotechnol.">
        <title>Reference genome sequence of the model plant Setaria.</title>
        <authorList>
            <person name="Bennetzen J.L."/>
            <person name="Schmutz J."/>
            <person name="Wang H."/>
            <person name="Percifield R."/>
            <person name="Hawkins J."/>
            <person name="Pontaroli A.C."/>
            <person name="Estep M."/>
            <person name="Feng L."/>
            <person name="Vaughn J.N."/>
            <person name="Grimwood J."/>
            <person name="Jenkins J."/>
            <person name="Barry K."/>
            <person name="Lindquist E."/>
            <person name="Hellsten U."/>
            <person name="Deshpande S."/>
            <person name="Wang X."/>
            <person name="Wu X."/>
            <person name="Mitros T."/>
            <person name="Triplett J."/>
            <person name="Yang X."/>
            <person name="Ye C.Y."/>
            <person name="Mauro-Herrera M."/>
            <person name="Wang L."/>
            <person name="Li P."/>
            <person name="Sharma M."/>
            <person name="Sharma R."/>
            <person name="Ronald P.C."/>
            <person name="Panaud O."/>
            <person name="Kellogg E.A."/>
            <person name="Brutnell T.P."/>
            <person name="Doust A.N."/>
            <person name="Tuskan G.A."/>
            <person name="Rokhsar D."/>
            <person name="Devos K.M."/>
        </authorList>
    </citation>
    <scope>NUCLEOTIDE SEQUENCE [LARGE SCALE GENOMIC DNA]</scope>
    <source>
        <strain evidence="2">cv. Yugu1</strain>
    </source>
</reference>
<dbReference type="HOGENOM" id="CLU_3385652_0_0_1"/>
<protein>
    <submittedName>
        <fullName evidence="1">Uncharacterized protein</fullName>
    </submittedName>
</protein>
<dbReference type="EnsemblPlants" id="KQL01644">
    <property type="protein sequence ID" value="KQL01644"/>
    <property type="gene ID" value="SETIT_016035mg"/>
</dbReference>
<evidence type="ECO:0000313" key="2">
    <source>
        <dbReference type="Proteomes" id="UP000004995"/>
    </source>
</evidence>
<dbReference type="EMBL" id="AGNK02003804">
    <property type="status" value="NOT_ANNOTATED_CDS"/>
    <property type="molecule type" value="Genomic_DNA"/>
</dbReference>
<keyword evidence="2" id="KW-1185">Reference proteome</keyword>
<dbReference type="Gramene" id="KQL01644">
    <property type="protein sequence ID" value="KQL01644"/>
    <property type="gene ID" value="SETIT_016035mg"/>
</dbReference>
<dbReference type="AlphaFoldDB" id="K3YP43"/>
<organism evidence="1 2">
    <name type="scientific">Setaria italica</name>
    <name type="common">Foxtail millet</name>
    <name type="synonym">Panicum italicum</name>
    <dbReference type="NCBI Taxonomy" id="4555"/>
    <lineage>
        <taxon>Eukaryota</taxon>
        <taxon>Viridiplantae</taxon>
        <taxon>Streptophyta</taxon>
        <taxon>Embryophyta</taxon>
        <taxon>Tracheophyta</taxon>
        <taxon>Spermatophyta</taxon>
        <taxon>Magnoliopsida</taxon>
        <taxon>Liliopsida</taxon>
        <taxon>Poales</taxon>
        <taxon>Poaceae</taxon>
        <taxon>PACMAD clade</taxon>
        <taxon>Panicoideae</taxon>
        <taxon>Panicodae</taxon>
        <taxon>Paniceae</taxon>
        <taxon>Cenchrinae</taxon>
        <taxon>Setaria</taxon>
    </lineage>
</organism>
<accession>K3YP43</accession>
<reference evidence="1" key="2">
    <citation type="submission" date="2018-08" db="UniProtKB">
        <authorList>
            <consortium name="EnsemblPlants"/>
        </authorList>
    </citation>
    <scope>IDENTIFICATION</scope>
    <source>
        <strain evidence="1">Yugu1</strain>
    </source>
</reference>
<sequence>MLHDSTNDMRTRTSIVLYSFETVMIDSDCLLLF</sequence>
<dbReference type="Proteomes" id="UP000004995">
    <property type="component" value="Unassembled WGS sequence"/>
</dbReference>
<evidence type="ECO:0000313" key="1">
    <source>
        <dbReference type="EnsemblPlants" id="KQL01644"/>
    </source>
</evidence>